<evidence type="ECO:0000313" key="7">
    <source>
        <dbReference type="EMBL" id="CAD8873908.1"/>
    </source>
</evidence>
<comment type="subcellular location">
    <subcellularLocation>
        <location evidence="1">Membrane</location>
        <topology evidence="1">Multi-pass membrane protein</topology>
    </subcellularLocation>
</comment>
<dbReference type="GO" id="GO:0004930">
    <property type="term" value="F:G protein-coupled receptor activity"/>
    <property type="evidence" value="ECO:0007669"/>
    <property type="project" value="TreeGrafter"/>
</dbReference>
<feature type="transmembrane region" description="Helical" evidence="5">
    <location>
        <begin position="279"/>
        <end position="301"/>
    </location>
</feature>
<feature type="transmembrane region" description="Helical" evidence="5">
    <location>
        <begin position="198"/>
        <end position="222"/>
    </location>
</feature>
<evidence type="ECO:0000256" key="1">
    <source>
        <dbReference type="ARBA" id="ARBA00004141"/>
    </source>
</evidence>
<feature type="transmembrane region" description="Helical" evidence="5">
    <location>
        <begin position="250"/>
        <end position="267"/>
    </location>
</feature>
<dbReference type="PANTHER" id="PTHR23112">
    <property type="entry name" value="G PROTEIN-COUPLED RECEPTOR 157-RELATED"/>
    <property type="match status" value="1"/>
</dbReference>
<dbReference type="InterPro" id="IPR017452">
    <property type="entry name" value="GPCR_Rhodpsn_7TM"/>
</dbReference>
<evidence type="ECO:0000256" key="4">
    <source>
        <dbReference type="ARBA" id="ARBA00023136"/>
    </source>
</evidence>
<dbReference type="EMBL" id="HBFR01001727">
    <property type="protein sequence ID" value="CAD8873908.1"/>
    <property type="molecule type" value="Transcribed_RNA"/>
</dbReference>
<dbReference type="SUPFAM" id="SSF81321">
    <property type="entry name" value="Family A G protein-coupled receptor-like"/>
    <property type="match status" value="1"/>
</dbReference>
<evidence type="ECO:0000256" key="2">
    <source>
        <dbReference type="ARBA" id="ARBA00022692"/>
    </source>
</evidence>
<gene>
    <name evidence="7" type="ORF">CHYS00102_LOCUS1071</name>
</gene>
<dbReference type="Gene3D" id="1.20.1070.10">
    <property type="entry name" value="Rhodopsin 7-helix transmembrane proteins"/>
    <property type="match status" value="1"/>
</dbReference>
<dbReference type="GO" id="GO:0007189">
    <property type="term" value="P:adenylate cyclase-activating G protein-coupled receptor signaling pathway"/>
    <property type="evidence" value="ECO:0007669"/>
    <property type="project" value="TreeGrafter"/>
</dbReference>
<evidence type="ECO:0000256" key="3">
    <source>
        <dbReference type="ARBA" id="ARBA00022989"/>
    </source>
</evidence>
<keyword evidence="2 5" id="KW-0812">Transmembrane</keyword>
<keyword evidence="3 5" id="KW-1133">Transmembrane helix</keyword>
<feature type="transmembrane region" description="Helical" evidence="5">
    <location>
        <begin position="140"/>
        <end position="159"/>
    </location>
</feature>
<dbReference type="Pfam" id="PF05462">
    <property type="entry name" value="Dicty_CAR"/>
    <property type="match status" value="1"/>
</dbReference>
<feature type="transmembrane region" description="Helical" evidence="5">
    <location>
        <begin position="50"/>
        <end position="75"/>
    </location>
</feature>
<proteinExistence type="predicted"/>
<feature type="transmembrane region" description="Helical" evidence="5">
    <location>
        <begin position="95"/>
        <end position="120"/>
    </location>
</feature>
<accession>A0A7S1B468</accession>
<evidence type="ECO:0000259" key="6">
    <source>
        <dbReference type="PROSITE" id="PS50262"/>
    </source>
</evidence>
<keyword evidence="4 5" id="KW-0472">Membrane</keyword>
<feature type="transmembrane region" description="Helical" evidence="5">
    <location>
        <begin position="20"/>
        <end position="38"/>
    </location>
</feature>
<dbReference type="PROSITE" id="PS50262">
    <property type="entry name" value="G_PROTEIN_RECEP_F1_2"/>
    <property type="match status" value="1"/>
</dbReference>
<sequence>MSSLDHVTEAQYKQLAIAPKVSGIISLFASIVLIRDVLSSKKKRSNTYSRIMLGMTIIDILVSIAFILSTWAIPIDGVDTDIQAPYRSGNTSTCIIQGILVQLAIASNIYNLCLAIYFFLSVRTRCLEEEMKKYEKMMHLAALTFGFGTAIAGIPLKLYNSAGPWCWISSLPHSCGLTKKSDPSTCIRGKYAYAYRYAFFYFPLWIIILAITVIMITMACHVRKVEKQTVRYSFSVETRNSLTSKVARQAFFYVIALYLTWGPGSVGRLLETFNVQTSFLGLLLATFLAPLQGFFNCLIYFMPKNNGIFCKSCTFGKLMSTFSTHECDSDIDLMDPALMLRKQKEENNSQNDDDSDEQMHTALLDKSERQVQTVNA</sequence>
<feature type="domain" description="G-protein coupled receptors family 1 profile" evidence="6">
    <location>
        <begin position="29"/>
        <end position="300"/>
    </location>
</feature>
<dbReference type="AlphaFoldDB" id="A0A7S1B468"/>
<name>A0A7S1B468_9STRA</name>
<dbReference type="PANTHER" id="PTHR23112:SF0">
    <property type="entry name" value="TRANSMEMBRANE PROTEIN 116"/>
    <property type="match status" value="1"/>
</dbReference>
<organism evidence="7">
    <name type="scientific">Corethron hystrix</name>
    <dbReference type="NCBI Taxonomy" id="216773"/>
    <lineage>
        <taxon>Eukaryota</taxon>
        <taxon>Sar</taxon>
        <taxon>Stramenopiles</taxon>
        <taxon>Ochrophyta</taxon>
        <taxon>Bacillariophyta</taxon>
        <taxon>Coscinodiscophyceae</taxon>
        <taxon>Corethrophycidae</taxon>
        <taxon>Corethrales</taxon>
        <taxon>Corethraceae</taxon>
        <taxon>Corethron</taxon>
    </lineage>
</organism>
<reference evidence="7" key="1">
    <citation type="submission" date="2021-01" db="EMBL/GenBank/DDBJ databases">
        <authorList>
            <person name="Corre E."/>
            <person name="Pelletier E."/>
            <person name="Niang G."/>
            <person name="Scheremetjew M."/>
            <person name="Finn R."/>
            <person name="Kale V."/>
            <person name="Holt S."/>
            <person name="Cochrane G."/>
            <person name="Meng A."/>
            <person name="Brown T."/>
            <person name="Cohen L."/>
        </authorList>
    </citation>
    <scope>NUCLEOTIDE SEQUENCE</scope>
    <source>
        <strain evidence="7">308</strain>
    </source>
</reference>
<evidence type="ECO:0000256" key="5">
    <source>
        <dbReference type="SAM" id="Phobius"/>
    </source>
</evidence>
<dbReference type="GO" id="GO:0005886">
    <property type="term" value="C:plasma membrane"/>
    <property type="evidence" value="ECO:0007669"/>
    <property type="project" value="TreeGrafter"/>
</dbReference>
<protein>
    <recommendedName>
        <fullName evidence="6">G-protein coupled receptors family 1 profile domain-containing protein</fullName>
    </recommendedName>
</protein>